<sequence length="704" mass="79586">MKTLKHKVDDGVQQEISPEVSKLSSDDSPLVLEPKEQVHEDEMDPALLHQDTHTEHPVEDVVEHFEDIVPPAARKSSSISKPPIWRKDYVVPTKSSPYSITDHEACGDIVVLLVYVDDLLISGCSSKMIVETKSSVHQHFKIKDLGKLKYFLGIEVMQSKDGIFLNQRKYALQLIADTCLSGAKPINTPVEFNHKFSRLISYQHTGNNFDPELVDVTTYQKSDIAFGVQTLSQFMQHPKASHWDTTHRIVRYIKSSPSLGYFLKKGEITDLTGYSDWDSCPNTRRYVIGYVRKLGEISWNSKKQQTVSRSSTAAEYQSMATVVSEFICLSRLLQELNKYTDSYVFLLYNVDDMLIAGSSMREINNLKTRLSATFETKDLGPAKQILGMKISRDRSVGTLNLSQKLYIEKVLSRFRVNDAKPRTTLLANHFKLSKEQSPKNVEERDHMALVPYASAVGSLMYAMVSTKPDIAHAVGVANRYMANPGKEHWEDVKWLLRYLRGTSSTSLFFGNGKDLHHRWNRSELDFQASEELYIEKVLSRFRVNDAKPKTTPLANHFKLLKEQSPKTAEERDHMELVPYASTVGSLMYAMVCTRPDIAHAVGVANRYMENPGKEHWEAVKWLLRYLRGTSSTSLFFGKGKVTLQGFVVADLGVDVDSSKSTSGYIYTIGGTAVSWMSRLQKCVSLSYTEADGLFKNVSISHQNV</sequence>
<dbReference type="SUPFAM" id="SSF56672">
    <property type="entry name" value="DNA/RNA polymerases"/>
    <property type="match status" value="1"/>
</dbReference>
<keyword evidence="4" id="KW-1185">Reference proteome</keyword>
<dbReference type="InterPro" id="IPR013103">
    <property type="entry name" value="RVT_2"/>
</dbReference>
<dbReference type="InterPro" id="IPR043502">
    <property type="entry name" value="DNA/RNA_pol_sf"/>
</dbReference>
<feature type="compositionally biased region" description="Basic and acidic residues" evidence="1">
    <location>
        <begin position="1"/>
        <end position="10"/>
    </location>
</feature>
<evidence type="ECO:0000313" key="4">
    <source>
        <dbReference type="Proteomes" id="UP000004994"/>
    </source>
</evidence>
<reference evidence="3" key="1">
    <citation type="journal article" date="2012" name="Nature">
        <title>The tomato genome sequence provides insights into fleshy fruit evolution.</title>
        <authorList>
            <consortium name="Tomato Genome Consortium"/>
        </authorList>
    </citation>
    <scope>NUCLEOTIDE SEQUENCE [LARGE SCALE GENOMIC DNA]</scope>
    <source>
        <strain evidence="3">cv. Heinz 1706</strain>
    </source>
</reference>
<proteinExistence type="predicted"/>
<dbReference type="STRING" id="4081.A0A3Q7I5T9"/>
<feature type="region of interest" description="Disordered" evidence="1">
    <location>
        <begin position="1"/>
        <end position="41"/>
    </location>
</feature>
<feature type="domain" description="Reverse transcriptase Ty1/copia-type" evidence="2">
    <location>
        <begin position="110"/>
        <end position="191"/>
    </location>
</feature>
<evidence type="ECO:0000256" key="1">
    <source>
        <dbReference type="SAM" id="MobiDB-lite"/>
    </source>
</evidence>
<protein>
    <recommendedName>
        <fullName evidence="2">Reverse transcriptase Ty1/copia-type domain-containing protein</fullName>
    </recommendedName>
</protein>
<feature type="domain" description="Reverse transcriptase Ty1/copia-type" evidence="2">
    <location>
        <begin position="348"/>
        <end position="424"/>
    </location>
</feature>
<accession>A0A3Q7I5T9</accession>
<evidence type="ECO:0000313" key="3">
    <source>
        <dbReference type="EnsemblPlants" id="Solyc09g066075.1.1"/>
    </source>
</evidence>
<dbReference type="EnsemblPlants" id="Solyc09g066075.1.1">
    <property type="protein sequence ID" value="Solyc09g066075.1.1"/>
    <property type="gene ID" value="Solyc09g066075.1"/>
</dbReference>
<name>A0A3Q7I5T9_SOLLC</name>
<organism evidence="3">
    <name type="scientific">Solanum lycopersicum</name>
    <name type="common">Tomato</name>
    <name type="synonym">Lycopersicon esculentum</name>
    <dbReference type="NCBI Taxonomy" id="4081"/>
    <lineage>
        <taxon>Eukaryota</taxon>
        <taxon>Viridiplantae</taxon>
        <taxon>Streptophyta</taxon>
        <taxon>Embryophyta</taxon>
        <taxon>Tracheophyta</taxon>
        <taxon>Spermatophyta</taxon>
        <taxon>Magnoliopsida</taxon>
        <taxon>eudicotyledons</taxon>
        <taxon>Gunneridae</taxon>
        <taxon>Pentapetalae</taxon>
        <taxon>asterids</taxon>
        <taxon>lamiids</taxon>
        <taxon>Solanales</taxon>
        <taxon>Solanaceae</taxon>
        <taxon>Solanoideae</taxon>
        <taxon>Solaneae</taxon>
        <taxon>Solanum</taxon>
        <taxon>Solanum subgen. Lycopersicon</taxon>
    </lineage>
</organism>
<dbReference type="Proteomes" id="UP000004994">
    <property type="component" value="Chromosome 9"/>
</dbReference>
<dbReference type="Gramene" id="Solyc09g066075.1.1">
    <property type="protein sequence ID" value="Solyc09g066075.1.1"/>
    <property type="gene ID" value="Solyc09g066075.1"/>
</dbReference>
<evidence type="ECO:0000259" key="2">
    <source>
        <dbReference type="Pfam" id="PF07727"/>
    </source>
</evidence>
<dbReference type="Pfam" id="PF07727">
    <property type="entry name" value="RVT_2"/>
    <property type="match status" value="2"/>
</dbReference>
<dbReference type="PANTHER" id="PTHR11439:SF466">
    <property type="entry name" value="CCHC-TYPE DOMAIN-CONTAINING PROTEIN"/>
    <property type="match status" value="1"/>
</dbReference>
<dbReference type="AlphaFoldDB" id="A0A3Q7I5T9"/>
<dbReference type="InParanoid" id="A0A3Q7I5T9"/>
<reference evidence="3" key="2">
    <citation type="submission" date="2019-01" db="UniProtKB">
        <authorList>
            <consortium name="EnsemblPlants"/>
        </authorList>
    </citation>
    <scope>IDENTIFICATION</scope>
    <source>
        <strain evidence="3">cv. Heinz 1706</strain>
    </source>
</reference>
<dbReference type="CDD" id="cd09272">
    <property type="entry name" value="RNase_HI_RT_Ty1"/>
    <property type="match status" value="1"/>
</dbReference>
<dbReference type="PANTHER" id="PTHR11439">
    <property type="entry name" value="GAG-POL-RELATED RETROTRANSPOSON"/>
    <property type="match status" value="1"/>
</dbReference>